<keyword evidence="2" id="KW-1185">Reference proteome</keyword>
<protein>
    <recommendedName>
        <fullName evidence="3">Nickel uptake substrate-specific transmembrane region</fullName>
    </recommendedName>
</protein>
<accession>A0A5C5VDW8</accession>
<dbReference type="RefSeq" id="WP_146562761.1">
    <property type="nucleotide sequence ID" value="NZ_SIHJ01000001.1"/>
</dbReference>
<dbReference type="EMBL" id="SIHJ01000001">
    <property type="protein sequence ID" value="TWT36110.1"/>
    <property type="molecule type" value="Genomic_DNA"/>
</dbReference>
<evidence type="ECO:0008006" key="3">
    <source>
        <dbReference type="Google" id="ProtNLM"/>
    </source>
</evidence>
<comment type="caution">
    <text evidence="1">The sequence shown here is derived from an EMBL/GenBank/DDBJ whole genome shotgun (WGS) entry which is preliminary data.</text>
</comment>
<dbReference type="OrthoDB" id="291487at2"/>
<evidence type="ECO:0000313" key="2">
    <source>
        <dbReference type="Proteomes" id="UP000316714"/>
    </source>
</evidence>
<dbReference type="PROSITE" id="PS51257">
    <property type="entry name" value="PROKAR_LIPOPROTEIN"/>
    <property type="match status" value="1"/>
</dbReference>
<sequence length="150" mass="16133">MTRCTNRLPVLLAGIFLAAGCGGDSGRDQRVPISGKVTYAGEPVTEGRIMFYPEDGRRMAMGAIDAAGHYELTTYDRGDGAFLGTHKVVIDAVRENSAGPASPAEELQAEDPGFVRLVPSVYADRRSTPLTAEVAEADDAMDFELPRRQD</sequence>
<reference evidence="1 2" key="1">
    <citation type="submission" date="2019-02" db="EMBL/GenBank/DDBJ databases">
        <title>Deep-cultivation of Planctomycetes and their phenomic and genomic characterization uncovers novel biology.</title>
        <authorList>
            <person name="Wiegand S."/>
            <person name="Jogler M."/>
            <person name="Boedeker C."/>
            <person name="Pinto D."/>
            <person name="Vollmers J."/>
            <person name="Rivas-Marin E."/>
            <person name="Kohn T."/>
            <person name="Peeters S.H."/>
            <person name="Heuer A."/>
            <person name="Rast P."/>
            <person name="Oberbeckmann S."/>
            <person name="Bunk B."/>
            <person name="Jeske O."/>
            <person name="Meyerdierks A."/>
            <person name="Storesund J.E."/>
            <person name="Kallscheuer N."/>
            <person name="Luecker S."/>
            <person name="Lage O.M."/>
            <person name="Pohl T."/>
            <person name="Merkel B.J."/>
            <person name="Hornburger P."/>
            <person name="Mueller R.-W."/>
            <person name="Bruemmer F."/>
            <person name="Labrenz M."/>
            <person name="Spormann A.M."/>
            <person name="Op Den Camp H."/>
            <person name="Overmann J."/>
            <person name="Amann R."/>
            <person name="Jetten M.S.M."/>
            <person name="Mascher T."/>
            <person name="Medema M.H."/>
            <person name="Devos D.P."/>
            <person name="Kaster A.-K."/>
            <person name="Ovreas L."/>
            <person name="Rohde M."/>
            <person name="Galperin M.Y."/>
            <person name="Jogler C."/>
        </authorList>
    </citation>
    <scope>NUCLEOTIDE SEQUENCE [LARGE SCALE GENOMIC DNA]</scope>
    <source>
        <strain evidence="1 2">KOR34</strain>
    </source>
</reference>
<evidence type="ECO:0000313" key="1">
    <source>
        <dbReference type="EMBL" id="TWT36110.1"/>
    </source>
</evidence>
<proteinExistence type="predicted"/>
<dbReference type="Proteomes" id="UP000316714">
    <property type="component" value="Unassembled WGS sequence"/>
</dbReference>
<name>A0A5C5VDW8_9BACT</name>
<dbReference type="AlphaFoldDB" id="A0A5C5VDW8"/>
<gene>
    <name evidence="1" type="ORF">KOR34_10090</name>
</gene>
<organism evidence="1 2">
    <name type="scientific">Posidoniimonas corsicana</name>
    <dbReference type="NCBI Taxonomy" id="1938618"/>
    <lineage>
        <taxon>Bacteria</taxon>
        <taxon>Pseudomonadati</taxon>
        <taxon>Planctomycetota</taxon>
        <taxon>Planctomycetia</taxon>
        <taxon>Pirellulales</taxon>
        <taxon>Lacipirellulaceae</taxon>
        <taxon>Posidoniimonas</taxon>
    </lineage>
</organism>